<proteinExistence type="inferred from homology"/>
<dbReference type="PRINTS" id="PR00081">
    <property type="entry name" value="GDHRDH"/>
</dbReference>
<dbReference type="GO" id="GO:0006633">
    <property type="term" value="P:fatty acid biosynthetic process"/>
    <property type="evidence" value="ECO:0007669"/>
    <property type="project" value="TreeGrafter"/>
</dbReference>
<comment type="similarity">
    <text evidence="1">Belongs to the short-chain dehydrogenases/reductases (SDR) family.</text>
</comment>
<dbReference type="PANTHER" id="PTHR42760:SF133">
    <property type="entry name" value="3-OXOACYL-[ACYL-CARRIER-PROTEIN] REDUCTASE"/>
    <property type="match status" value="1"/>
</dbReference>
<keyword evidence="2" id="KW-0521">NADP</keyword>
<comment type="caution">
    <text evidence="4">The sequence shown here is derived from an EMBL/GenBank/DDBJ whole genome shotgun (WGS) entry which is preliminary data.</text>
</comment>
<sequence>MSSAAATTSPLGVPGVALVTGGGSGIGRAICLLLARSGCAGVCIADISAAAASSVAQELQNAATHPAFKVITCAVDVVDESSVQEMVATVVKEFGRVDYAVNCAGIGAIKHGIAETERQEWERMIAVNLTGVFSCVKEEIKQMMQQQPLQADTYAPLQRGAIVNIASLSGLVGLRHSGAYTAAKHGVVGITQTAALDYPEVKSNAVVPGYIQTPLTSVPGEMQRNALDKVNNWTPVKRFGLPEEVAESVVWLLGSRSNFVHGSCLTIDGGYLAH</sequence>
<protein>
    <submittedName>
        <fullName evidence="4">NAD(P)-binding domain protein</fullName>
    </submittedName>
</protein>
<dbReference type="SUPFAM" id="SSF51735">
    <property type="entry name" value="NAD(P)-binding Rossmann-fold domains"/>
    <property type="match status" value="1"/>
</dbReference>
<keyword evidence="3" id="KW-0560">Oxidoreductase</keyword>
<dbReference type="PANTHER" id="PTHR42760">
    <property type="entry name" value="SHORT-CHAIN DEHYDROGENASES/REDUCTASES FAMILY MEMBER"/>
    <property type="match status" value="1"/>
</dbReference>
<dbReference type="InterPro" id="IPR002347">
    <property type="entry name" value="SDR_fam"/>
</dbReference>
<dbReference type="InterPro" id="IPR036291">
    <property type="entry name" value="NAD(P)-bd_dom_sf"/>
</dbReference>
<dbReference type="PRINTS" id="PR00080">
    <property type="entry name" value="SDRFAMILY"/>
</dbReference>
<name>A0A167XTY5_9HYPO</name>
<dbReference type="Gene3D" id="3.40.50.720">
    <property type="entry name" value="NAD(P)-binding Rossmann-like Domain"/>
    <property type="match status" value="1"/>
</dbReference>
<dbReference type="GO" id="GO:0016616">
    <property type="term" value="F:oxidoreductase activity, acting on the CH-OH group of donors, NAD or NADP as acceptor"/>
    <property type="evidence" value="ECO:0007669"/>
    <property type="project" value="TreeGrafter"/>
</dbReference>
<dbReference type="EMBL" id="AZHD01000003">
    <property type="protein sequence ID" value="OAA65396.1"/>
    <property type="molecule type" value="Genomic_DNA"/>
</dbReference>
<evidence type="ECO:0000313" key="4">
    <source>
        <dbReference type="EMBL" id="OAA65396.1"/>
    </source>
</evidence>
<evidence type="ECO:0000256" key="1">
    <source>
        <dbReference type="ARBA" id="ARBA00006484"/>
    </source>
</evidence>
<dbReference type="FunFam" id="3.40.50.720:FF:000084">
    <property type="entry name" value="Short-chain dehydrogenase reductase"/>
    <property type="match status" value="1"/>
</dbReference>
<evidence type="ECO:0000313" key="5">
    <source>
        <dbReference type="Proteomes" id="UP000076874"/>
    </source>
</evidence>
<dbReference type="Pfam" id="PF13561">
    <property type="entry name" value="adh_short_C2"/>
    <property type="match status" value="1"/>
</dbReference>
<dbReference type="PROSITE" id="PS00061">
    <property type="entry name" value="ADH_SHORT"/>
    <property type="match status" value="1"/>
</dbReference>
<dbReference type="Proteomes" id="UP000076874">
    <property type="component" value="Unassembled WGS sequence"/>
</dbReference>
<dbReference type="InterPro" id="IPR020904">
    <property type="entry name" value="Sc_DH/Rdtase_CS"/>
</dbReference>
<dbReference type="AlphaFoldDB" id="A0A167XTY5"/>
<dbReference type="CDD" id="cd05233">
    <property type="entry name" value="SDR_c"/>
    <property type="match status" value="1"/>
</dbReference>
<keyword evidence="5" id="KW-1185">Reference proteome</keyword>
<reference evidence="4 5" key="1">
    <citation type="journal article" date="2016" name="Genome Biol. Evol.">
        <title>Divergent and convergent evolution of fungal pathogenicity.</title>
        <authorList>
            <person name="Shang Y."/>
            <person name="Xiao G."/>
            <person name="Zheng P."/>
            <person name="Cen K."/>
            <person name="Zhan S."/>
            <person name="Wang C."/>
        </authorList>
    </citation>
    <scope>NUCLEOTIDE SEQUENCE [LARGE SCALE GENOMIC DNA]</scope>
    <source>
        <strain evidence="4 5">RCEF 264</strain>
    </source>
</reference>
<dbReference type="OrthoDB" id="47007at2759"/>
<gene>
    <name evidence="4" type="ORF">SPI_02183</name>
</gene>
<dbReference type="GO" id="GO:0048038">
    <property type="term" value="F:quinone binding"/>
    <property type="evidence" value="ECO:0007669"/>
    <property type="project" value="TreeGrafter"/>
</dbReference>
<evidence type="ECO:0000256" key="3">
    <source>
        <dbReference type="ARBA" id="ARBA00023002"/>
    </source>
</evidence>
<evidence type="ECO:0000256" key="2">
    <source>
        <dbReference type="ARBA" id="ARBA00022857"/>
    </source>
</evidence>
<accession>A0A167XTY5</accession>
<dbReference type="STRING" id="1081102.A0A167XTY5"/>
<organism evidence="4 5">
    <name type="scientific">Niveomyces insectorum RCEF 264</name>
    <dbReference type="NCBI Taxonomy" id="1081102"/>
    <lineage>
        <taxon>Eukaryota</taxon>
        <taxon>Fungi</taxon>
        <taxon>Dikarya</taxon>
        <taxon>Ascomycota</taxon>
        <taxon>Pezizomycotina</taxon>
        <taxon>Sordariomycetes</taxon>
        <taxon>Hypocreomycetidae</taxon>
        <taxon>Hypocreales</taxon>
        <taxon>Cordycipitaceae</taxon>
        <taxon>Niveomyces</taxon>
    </lineage>
</organism>